<dbReference type="InterPro" id="IPR011006">
    <property type="entry name" value="CheY-like_superfamily"/>
</dbReference>
<comment type="caution">
    <text evidence="3">The sequence shown here is derived from an EMBL/GenBank/DDBJ whole genome shotgun (WGS) entry which is preliminary data.</text>
</comment>
<dbReference type="AlphaFoldDB" id="A0A432WAM6"/>
<evidence type="ECO:0000313" key="4">
    <source>
        <dbReference type="Proteomes" id="UP000288405"/>
    </source>
</evidence>
<feature type="non-terminal residue" evidence="3">
    <location>
        <position position="112"/>
    </location>
</feature>
<dbReference type="PROSITE" id="PS50110">
    <property type="entry name" value="RESPONSE_REGULATORY"/>
    <property type="match status" value="1"/>
</dbReference>
<accession>A0A432WAM6</accession>
<dbReference type="GO" id="GO:0000160">
    <property type="term" value="P:phosphorelay signal transduction system"/>
    <property type="evidence" value="ECO:0007669"/>
    <property type="project" value="InterPro"/>
</dbReference>
<dbReference type="SUPFAM" id="SSF52172">
    <property type="entry name" value="CheY-like"/>
    <property type="match status" value="1"/>
</dbReference>
<dbReference type="EMBL" id="PIPM01000024">
    <property type="protein sequence ID" value="RUO27174.1"/>
    <property type="molecule type" value="Genomic_DNA"/>
</dbReference>
<sequence length="112" mass="12503">MTDIQRDSLHSDIEVNRASKHRGDVAVVIDDDPSSLQISCWLLKRDGYRVIGLSSLAELNDFLAIPESHVSVFVIDFSLEDSTAIELINTLQQTPSYAFVPKVVITGHRDHL</sequence>
<dbReference type="Gene3D" id="3.40.50.2300">
    <property type="match status" value="1"/>
</dbReference>
<evidence type="ECO:0000256" key="1">
    <source>
        <dbReference type="PROSITE-ProRule" id="PRU00169"/>
    </source>
</evidence>
<gene>
    <name evidence="3" type="ORF">CWE11_11790</name>
</gene>
<reference evidence="3 4" key="1">
    <citation type="journal article" date="2011" name="Front. Microbiol.">
        <title>Genomic signatures of strain selection and enhancement in Bacillus atrophaeus var. globigii, a historical biowarfare simulant.</title>
        <authorList>
            <person name="Gibbons H.S."/>
            <person name="Broomall S.M."/>
            <person name="McNew L.A."/>
            <person name="Daligault H."/>
            <person name="Chapman C."/>
            <person name="Bruce D."/>
            <person name="Karavis M."/>
            <person name="Krepps M."/>
            <person name="McGregor P.A."/>
            <person name="Hong C."/>
            <person name="Park K.H."/>
            <person name="Akmal A."/>
            <person name="Feldman A."/>
            <person name="Lin J.S."/>
            <person name="Chang W.E."/>
            <person name="Higgs B.W."/>
            <person name="Demirev P."/>
            <person name="Lindquist J."/>
            <person name="Liem A."/>
            <person name="Fochler E."/>
            <person name="Read T.D."/>
            <person name="Tapia R."/>
            <person name="Johnson S."/>
            <person name="Bishop-Lilly K.A."/>
            <person name="Detter C."/>
            <person name="Han C."/>
            <person name="Sozhamannan S."/>
            <person name="Rosenzweig C.N."/>
            <person name="Skowronski E.W."/>
        </authorList>
    </citation>
    <scope>NUCLEOTIDE SEQUENCE [LARGE SCALE GENOMIC DNA]</scope>
    <source>
        <strain evidence="3 4">GYP-17</strain>
    </source>
</reference>
<keyword evidence="1" id="KW-0597">Phosphoprotein</keyword>
<dbReference type="InterPro" id="IPR001789">
    <property type="entry name" value="Sig_transdc_resp-reg_receiver"/>
</dbReference>
<evidence type="ECO:0000259" key="2">
    <source>
        <dbReference type="PROSITE" id="PS50110"/>
    </source>
</evidence>
<protein>
    <recommendedName>
        <fullName evidence="2">Response regulatory domain-containing protein</fullName>
    </recommendedName>
</protein>
<keyword evidence="4" id="KW-1185">Reference proteome</keyword>
<organism evidence="3 4">
    <name type="scientific">Aliidiomarina sanyensis</name>
    <dbReference type="NCBI Taxonomy" id="1249555"/>
    <lineage>
        <taxon>Bacteria</taxon>
        <taxon>Pseudomonadati</taxon>
        <taxon>Pseudomonadota</taxon>
        <taxon>Gammaproteobacteria</taxon>
        <taxon>Alteromonadales</taxon>
        <taxon>Idiomarinaceae</taxon>
        <taxon>Aliidiomarina</taxon>
    </lineage>
</organism>
<evidence type="ECO:0000313" key="3">
    <source>
        <dbReference type="EMBL" id="RUO27174.1"/>
    </source>
</evidence>
<feature type="domain" description="Response regulatory" evidence="2">
    <location>
        <begin position="25"/>
        <end position="112"/>
    </location>
</feature>
<name>A0A432WAM6_9GAMM</name>
<dbReference type="Proteomes" id="UP000288405">
    <property type="component" value="Unassembled WGS sequence"/>
</dbReference>
<feature type="modified residue" description="4-aspartylphosphate" evidence="1">
    <location>
        <position position="76"/>
    </location>
</feature>
<proteinExistence type="predicted"/>